<evidence type="ECO:0000313" key="3">
    <source>
        <dbReference type="EMBL" id="KAB7506365.1"/>
    </source>
</evidence>
<name>A0A5N5TJM1_9CRUS</name>
<dbReference type="InterPro" id="IPR029753">
    <property type="entry name" value="D-isomer_DH_CS"/>
</dbReference>
<dbReference type="PROSITE" id="PS00671">
    <property type="entry name" value="D_2_HYDROXYACID_DH_3"/>
    <property type="match status" value="1"/>
</dbReference>
<dbReference type="GO" id="GO:0051287">
    <property type="term" value="F:NAD binding"/>
    <property type="evidence" value="ECO:0007669"/>
    <property type="project" value="InterPro"/>
</dbReference>
<keyword evidence="1" id="KW-0560">Oxidoreductase</keyword>
<dbReference type="Proteomes" id="UP000326759">
    <property type="component" value="Unassembled WGS sequence"/>
</dbReference>
<protein>
    <recommendedName>
        <fullName evidence="2">D-isomer specific 2-hydroxyacid dehydrogenase NAD-binding domain-containing protein</fullName>
    </recommendedName>
</protein>
<dbReference type="Gene3D" id="3.40.50.720">
    <property type="entry name" value="NAD(P)-binding Rossmann-like Domain"/>
    <property type="match status" value="2"/>
</dbReference>
<dbReference type="EMBL" id="SEYY01000855">
    <property type="protein sequence ID" value="KAB7506365.1"/>
    <property type="molecule type" value="Genomic_DNA"/>
</dbReference>
<evidence type="ECO:0000256" key="1">
    <source>
        <dbReference type="ARBA" id="ARBA00023002"/>
    </source>
</evidence>
<dbReference type="InterPro" id="IPR050223">
    <property type="entry name" value="D-isomer_2-hydroxyacid_DH"/>
</dbReference>
<dbReference type="OrthoDB" id="298012at2759"/>
<dbReference type="InterPro" id="IPR006140">
    <property type="entry name" value="D-isomer_DH_NAD-bd"/>
</dbReference>
<keyword evidence="4" id="KW-1185">Reference proteome</keyword>
<dbReference type="GO" id="GO:0005829">
    <property type="term" value="C:cytosol"/>
    <property type="evidence" value="ECO:0007669"/>
    <property type="project" value="TreeGrafter"/>
</dbReference>
<accession>A0A5N5TJM1</accession>
<dbReference type="Pfam" id="PF02826">
    <property type="entry name" value="2-Hacid_dh_C"/>
    <property type="match status" value="1"/>
</dbReference>
<proteinExistence type="predicted"/>
<dbReference type="GO" id="GO:0008465">
    <property type="term" value="F:hydroxypyruvate reductase (NADH) activity"/>
    <property type="evidence" value="ECO:0007669"/>
    <property type="project" value="TreeGrafter"/>
</dbReference>
<evidence type="ECO:0000313" key="4">
    <source>
        <dbReference type="Proteomes" id="UP000326759"/>
    </source>
</evidence>
<evidence type="ECO:0000259" key="2">
    <source>
        <dbReference type="Pfam" id="PF02826"/>
    </source>
</evidence>
<organism evidence="3 4">
    <name type="scientific">Armadillidium nasatum</name>
    <dbReference type="NCBI Taxonomy" id="96803"/>
    <lineage>
        <taxon>Eukaryota</taxon>
        <taxon>Metazoa</taxon>
        <taxon>Ecdysozoa</taxon>
        <taxon>Arthropoda</taxon>
        <taxon>Crustacea</taxon>
        <taxon>Multicrustacea</taxon>
        <taxon>Malacostraca</taxon>
        <taxon>Eumalacostraca</taxon>
        <taxon>Peracarida</taxon>
        <taxon>Isopoda</taxon>
        <taxon>Oniscidea</taxon>
        <taxon>Crinocheta</taxon>
        <taxon>Armadillidiidae</taxon>
        <taxon>Armadillidium</taxon>
    </lineage>
</organism>
<sequence length="94" mass="9984">MKKNAVFVNTSRGGLVDQDALIDALKSGQIQAAGLDVMTPEPLPLDHPLINTPNLTLLPHIGSADVTTRIAMAMLAANNLVAGLNDEEMPERLI</sequence>
<dbReference type="PANTHER" id="PTHR10996">
    <property type="entry name" value="2-HYDROXYACID DEHYDROGENASE-RELATED"/>
    <property type="match status" value="1"/>
</dbReference>
<dbReference type="SUPFAM" id="SSF51735">
    <property type="entry name" value="NAD(P)-binding Rossmann-fold domains"/>
    <property type="match status" value="1"/>
</dbReference>
<dbReference type="InterPro" id="IPR036291">
    <property type="entry name" value="NAD(P)-bd_dom_sf"/>
</dbReference>
<dbReference type="PANTHER" id="PTHR10996:SF277">
    <property type="entry name" value="GLYOXYLATE REDUCTASE_HYDROXYPYRUVATE REDUCTASE"/>
    <property type="match status" value="1"/>
</dbReference>
<gene>
    <name evidence="3" type="ORF">Anas_04083</name>
</gene>
<dbReference type="AlphaFoldDB" id="A0A5N5TJM1"/>
<dbReference type="GO" id="GO:0030267">
    <property type="term" value="F:glyoxylate reductase (NADPH) activity"/>
    <property type="evidence" value="ECO:0007669"/>
    <property type="project" value="TreeGrafter"/>
</dbReference>
<reference evidence="3 4" key="1">
    <citation type="journal article" date="2019" name="PLoS Biol.">
        <title>Sex chromosomes control vertical transmission of feminizing Wolbachia symbionts in an isopod.</title>
        <authorList>
            <person name="Becking T."/>
            <person name="Chebbi M.A."/>
            <person name="Giraud I."/>
            <person name="Moumen B."/>
            <person name="Laverre T."/>
            <person name="Caubet Y."/>
            <person name="Peccoud J."/>
            <person name="Gilbert C."/>
            <person name="Cordaux R."/>
        </authorList>
    </citation>
    <scope>NUCLEOTIDE SEQUENCE [LARGE SCALE GENOMIC DNA]</scope>
    <source>
        <strain evidence="3">ANa2</strain>
        <tissue evidence="3">Whole body excluding digestive tract and cuticle</tissue>
    </source>
</reference>
<comment type="caution">
    <text evidence="3">The sequence shown here is derived from an EMBL/GenBank/DDBJ whole genome shotgun (WGS) entry which is preliminary data.</text>
</comment>
<feature type="domain" description="D-isomer specific 2-hydroxyacid dehydrogenase NAD-binding" evidence="2">
    <location>
        <begin position="1"/>
        <end position="62"/>
    </location>
</feature>